<evidence type="ECO:0000256" key="3">
    <source>
        <dbReference type="ARBA" id="ARBA00029741"/>
    </source>
</evidence>
<feature type="domain" description="Mannose-6-phosphate isomerase cupin" evidence="8">
    <location>
        <begin position="244"/>
        <end position="312"/>
    </location>
</feature>
<dbReference type="PANTHER" id="PTHR42742">
    <property type="entry name" value="TRANSCRIPTIONAL REPRESSOR MPRA"/>
    <property type="match status" value="1"/>
</dbReference>
<dbReference type="Gene3D" id="2.60.120.10">
    <property type="entry name" value="Jelly Rolls"/>
    <property type="match status" value="2"/>
</dbReference>
<comment type="cofactor">
    <cofactor evidence="5">
        <name>Zn(2+)</name>
        <dbReference type="ChEBI" id="CHEBI:29105"/>
    </cofactor>
    <text evidence="5">Binds 1 zinc ion per subunit.</text>
</comment>
<evidence type="ECO:0000256" key="2">
    <source>
        <dbReference type="ARBA" id="ARBA00022833"/>
    </source>
</evidence>
<dbReference type="PATRIC" id="fig|186479.3.peg.10774"/>
<proteinExistence type="predicted"/>
<feature type="active site" evidence="6">
    <location>
        <position position="197"/>
    </location>
</feature>
<keyword evidence="1 5" id="KW-0479">Metal-binding</keyword>
<feature type="domain" description="Phosphomannose isomerase type I catalytic" evidence="7">
    <location>
        <begin position="11"/>
        <end position="110"/>
    </location>
</feature>
<dbReference type="InterPro" id="IPR046457">
    <property type="entry name" value="PMI_typeI_cat"/>
</dbReference>
<organism evidence="9 10">
    <name type="scientific">Kouleothrix aurantiaca</name>
    <dbReference type="NCBI Taxonomy" id="186479"/>
    <lineage>
        <taxon>Bacteria</taxon>
        <taxon>Bacillati</taxon>
        <taxon>Chloroflexota</taxon>
        <taxon>Chloroflexia</taxon>
        <taxon>Chloroflexales</taxon>
        <taxon>Roseiflexineae</taxon>
        <taxon>Roseiflexaceae</taxon>
        <taxon>Kouleothrix</taxon>
    </lineage>
</organism>
<reference evidence="9 10" key="1">
    <citation type="submission" date="2015-09" db="EMBL/GenBank/DDBJ databases">
        <title>Draft genome sequence of Kouleothrix aurantiaca JCM 19913.</title>
        <authorList>
            <person name="Hemp J."/>
        </authorList>
    </citation>
    <scope>NUCLEOTIDE SEQUENCE [LARGE SCALE GENOMIC DNA]</scope>
    <source>
        <strain evidence="9 10">COM-B</strain>
    </source>
</reference>
<comment type="caution">
    <text evidence="9">The sequence shown here is derived from an EMBL/GenBank/DDBJ whole genome shotgun (WGS) entry which is preliminary data.</text>
</comment>
<evidence type="ECO:0000313" key="10">
    <source>
        <dbReference type="Proteomes" id="UP000050509"/>
    </source>
</evidence>
<evidence type="ECO:0000256" key="6">
    <source>
        <dbReference type="PIRSR" id="PIRSR036894-2"/>
    </source>
</evidence>
<evidence type="ECO:0000259" key="7">
    <source>
        <dbReference type="Pfam" id="PF20511"/>
    </source>
</evidence>
<name>A0A0P9CYD9_9CHLR</name>
<keyword evidence="2 5" id="KW-0862">Zinc</keyword>
<evidence type="ECO:0000256" key="4">
    <source>
        <dbReference type="ARBA" id="ARBA00030762"/>
    </source>
</evidence>
<dbReference type="AlphaFoldDB" id="A0A0P9CYD9"/>
<evidence type="ECO:0000313" key="9">
    <source>
        <dbReference type="EMBL" id="KPV51439.1"/>
    </source>
</evidence>
<dbReference type="InterPro" id="IPR011051">
    <property type="entry name" value="RmlC_Cupin_sf"/>
</dbReference>
<dbReference type="SUPFAM" id="SSF51182">
    <property type="entry name" value="RmlC-like cupins"/>
    <property type="match status" value="1"/>
</dbReference>
<protein>
    <recommendedName>
        <fullName evidence="3">Phosphohexomutase</fullName>
    </recommendedName>
    <alternativeName>
        <fullName evidence="4">Phosphomannose isomerase</fullName>
    </alternativeName>
</protein>
<sequence length="322" mass="35078">MALSPLILERKLDSRLWGGDTLGDWLGLPSAPAHLAESWQVYEHNRVAEGPFAGRTLADLAQEHGAALLGTRPFARGGADFPLLAKFIDAADHLSVQVHPDDAYAHTVEAASGFHGKTEAWYILRAAPGADLIHGLTRPTNREEFAAALHDGTLMELMRRSPAHAGDTVFVPAGTIHAINAGIMLFEIQQKSDLTYRVYDYDRRDAYGQLRELHVERALDVSNFGEQPPALVAPTPIDDVRTLLVECAYFAMERWDVRAPLPASTDLGSFEILTVIDGAAELAWPEGTRNLTRGESVVLPAALGMYQLNPEGAATLLRCTVP</sequence>
<dbReference type="EMBL" id="LJCR01000912">
    <property type="protein sequence ID" value="KPV51439.1"/>
    <property type="molecule type" value="Genomic_DNA"/>
</dbReference>
<dbReference type="InterPro" id="IPR049071">
    <property type="entry name" value="MPI_cupin_dom"/>
</dbReference>
<keyword evidence="9" id="KW-0413">Isomerase</keyword>
<dbReference type="PANTHER" id="PTHR42742:SF3">
    <property type="entry name" value="FRUCTOKINASE"/>
    <property type="match status" value="1"/>
</dbReference>
<dbReference type="GO" id="GO:0008270">
    <property type="term" value="F:zinc ion binding"/>
    <property type="evidence" value="ECO:0007669"/>
    <property type="project" value="InterPro"/>
</dbReference>
<dbReference type="InterPro" id="IPR014628">
    <property type="entry name" value="Man6P_isomerase_Firm_short"/>
</dbReference>
<evidence type="ECO:0000256" key="1">
    <source>
        <dbReference type="ARBA" id="ARBA00022723"/>
    </source>
</evidence>
<dbReference type="Pfam" id="PF21621">
    <property type="entry name" value="MPI_cupin_dom"/>
    <property type="match status" value="1"/>
</dbReference>
<evidence type="ECO:0000259" key="8">
    <source>
        <dbReference type="Pfam" id="PF21621"/>
    </source>
</evidence>
<feature type="binding site" evidence="5">
    <location>
        <position position="119"/>
    </location>
    <ligand>
        <name>Zn(2+)</name>
        <dbReference type="ChEBI" id="CHEBI:29105"/>
    </ligand>
</feature>
<keyword evidence="10" id="KW-1185">Reference proteome</keyword>
<dbReference type="GO" id="GO:0004476">
    <property type="term" value="F:mannose-6-phosphate isomerase activity"/>
    <property type="evidence" value="ECO:0007669"/>
    <property type="project" value="InterPro"/>
</dbReference>
<feature type="binding site" evidence="5">
    <location>
        <position position="99"/>
    </location>
    <ligand>
        <name>Zn(2+)</name>
        <dbReference type="ChEBI" id="CHEBI:29105"/>
    </ligand>
</feature>
<evidence type="ECO:0000256" key="5">
    <source>
        <dbReference type="PIRSR" id="PIRSR036894-1"/>
    </source>
</evidence>
<dbReference type="InterPro" id="IPR051804">
    <property type="entry name" value="Carb_Metab_Reg_Kinase/Isom"/>
</dbReference>
<dbReference type="PIRSF" id="PIRSF036894">
    <property type="entry name" value="PMI_Firm_short"/>
    <property type="match status" value="1"/>
</dbReference>
<dbReference type="CDD" id="cd07010">
    <property type="entry name" value="cupin_PMI_type_I_N_bac"/>
    <property type="match status" value="1"/>
</dbReference>
<gene>
    <name evidence="9" type="ORF">SE17_21160</name>
</gene>
<dbReference type="GO" id="GO:0005975">
    <property type="term" value="P:carbohydrate metabolic process"/>
    <property type="evidence" value="ECO:0007669"/>
    <property type="project" value="InterPro"/>
</dbReference>
<dbReference type="Pfam" id="PF20511">
    <property type="entry name" value="PMI_typeI_cat"/>
    <property type="match status" value="1"/>
</dbReference>
<feature type="binding site" evidence="5">
    <location>
        <position position="177"/>
    </location>
    <ligand>
        <name>Zn(2+)</name>
        <dbReference type="ChEBI" id="CHEBI:29105"/>
    </ligand>
</feature>
<dbReference type="InterPro" id="IPR014710">
    <property type="entry name" value="RmlC-like_jellyroll"/>
</dbReference>
<dbReference type="Proteomes" id="UP000050509">
    <property type="component" value="Unassembled WGS sequence"/>
</dbReference>
<accession>A0A0P9CYD9</accession>